<keyword evidence="6" id="KW-0970">Cilium biogenesis/degradation</keyword>
<dbReference type="InterPro" id="IPR038774">
    <property type="entry name" value="CEP162-like"/>
</dbReference>
<evidence type="ECO:0000313" key="10">
    <source>
        <dbReference type="EMBL" id="KAH0622118.1"/>
    </source>
</evidence>
<keyword evidence="8" id="KW-0206">Cytoskeleton</keyword>
<feature type="compositionally biased region" description="Basic and acidic residues" evidence="9">
    <location>
        <begin position="169"/>
        <end position="198"/>
    </location>
</feature>
<protein>
    <recommendedName>
        <fullName evidence="3">Centrosomal protein of 162 kDa</fullName>
    </recommendedName>
</protein>
<feature type="compositionally biased region" description="Polar residues" evidence="9">
    <location>
        <begin position="1"/>
        <end position="23"/>
    </location>
</feature>
<keyword evidence="11" id="KW-1185">Reference proteome</keyword>
<feature type="region of interest" description="Disordered" evidence="9">
    <location>
        <begin position="1"/>
        <end position="25"/>
    </location>
</feature>
<organism evidence="10 11">
    <name type="scientific">Phrynosoma platyrhinos</name>
    <name type="common">Desert horned lizard</name>
    <dbReference type="NCBI Taxonomy" id="52577"/>
    <lineage>
        <taxon>Eukaryota</taxon>
        <taxon>Metazoa</taxon>
        <taxon>Chordata</taxon>
        <taxon>Craniata</taxon>
        <taxon>Vertebrata</taxon>
        <taxon>Euteleostomi</taxon>
        <taxon>Lepidosauria</taxon>
        <taxon>Squamata</taxon>
        <taxon>Bifurcata</taxon>
        <taxon>Unidentata</taxon>
        <taxon>Episquamata</taxon>
        <taxon>Toxicofera</taxon>
        <taxon>Iguania</taxon>
        <taxon>Phrynosomatidae</taxon>
        <taxon>Phrynosomatinae</taxon>
        <taxon>Phrynosoma</taxon>
    </lineage>
</organism>
<evidence type="ECO:0000256" key="8">
    <source>
        <dbReference type="ARBA" id="ARBA00023212"/>
    </source>
</evidence>
<dbReference type="EMBL" id="JAIPUX010003289">
    <property type="protein sequence ID" value="KAH0622118.1"/>
    <property type="molecule type" value="Genomic_DNA"/>
</dbReference>
<keyword evidence="4" id="KW-0963">Cytoplasm</keyword>
<proteinExistence type="inferred from homology"/>
<reference evidence="10 11" key="1">
    <citation type="journal article" date="2022" name="Gigascience">
        <title>A chromosome-level genome assembly and annotation of the desert horned lizard, Phrynosoma platyrhinos, provides insight into chromosomal rearrangements among reptiles.</title>
        <authorList>
            <person name="Koochekian N."/>
            <person name="Ascanio A."/>
            <person name="Farleigh K."/>
            <person name="Card D.C."/>
            <person name="Schield D.R."/>
            <person name="Castoe T.A."/>
            <person name="Jezkova T."/>
        </authorList>
    </citation>
    <scope>NUCLEOTIDE SEQUENCE [LARGE SCALE GENOMIC DNA]</scope>
    <source>
        <strain evidence="10">NK-2021</strain>
    </source>
</reference>
<accession>A0ABQ7SYI4</accession>
<evidence type="ECO:0000256" key="2">
    <source>
        <dbReference type="ARBA" id="ARBA00009485"/>
    </source>
</evidence>
<comment type="subcellular location">
    <subcellularLocation>
        <location evidence="1">Cytoplasm</location>
        <location evidence="1">Cytoskeleton</location>
        <location evidence="1">Microtubule organizing center</location>
        <location evidence="1">Centrosome</location>
        <location evidence="1">Centriole</location>
    </subcellularLocation>
</comment>
<feature type="compositionally biased region" description="Low complexity" evidence="9">
    <location>
        <begin position="203"/>
        <end position="225"/>
    </location>
</feature>
<gene>
    <name evidence="10" type="ORF">JD844_024132</name>
</gene>
<dbReference type="Proteomes" id="UP000826234">
    <property type="component" value="Unassembled WGS sequence"/>
</dbReference>
<comment type="caution">
    <text evidence="10">The sequence shown here is derived from an EMBL/GenBank/DDBJ whole genome shotgun (WGS) entry which is preliminary data.</text>
</comment>
<feature type="compositionally biased region" description="Basic residues" evidence="9">
    <location>
        <begin position="335"/>
        <end position="350"/>
    </location>
</feature>
<evidence type="ECO:0000256" key="4">
    <source>
        <dbReference type="ARBA" id="ARBA00022490"/>
    </source>
</evidence>
<evidence type="ECO:0000256" key="1">
    <source>
        <dbReference type="ARBA" id="ARBA00004114"/>
    </source>
</evidence>
<sequence length="424" mass="48002">MQMDTNNVGFSPSRQVASYSHPQSSERELYLLKRIQEAEEKLTSAHSLIQQLKATSLEKEKEMKTKILQQDKDLFELNKENYVLQTQLNHRENLNKETKWSNNWEKIPADGEMLKEIQKEVQNQEMLLQGYQQAEASGIGPKKSSKKALSERARSPEPCKKASKRHHSSERESPRAKEPAANKSRVQPEKSRDRHELEAELVPPSRSRSPSPVPGPSSAVSIPPALKVVSPPCPSVRALISESKSEGEIREEVLLLVPEPSAPSKDSATLGAEADEVPLDPETEKILRDNPDLIFDSLTGRFLQHVDPRVLMPRLSMLPLQSQIHGSSPSPLRVLPHHPRHRSPSRRLSRSRSASPVAPPPRYLQAKHHWDHSRSRAVPAEARRKDVNVYCQYLYESSRMKHSLDHNELQVHLNIGFLLVDQAL</sequence>
<keyword evidence="7" id="KW-0175">Coiled coil</keyword>
<comment type="similarity">
    <text evidence="2">Belongs to the CEP162 family.</text>
</comment>
<feature type="region of interest" description="Disordered" evidence="9">
    <location>
        <begin position="134"/>
        <end position="227"/>
    </location>
</feature>
<evidence type="ECO:0000256" key="6">
    <source>
        <dbReference type="ARBA" id="ARBA00022794"/>
    </source>
</evidence>
<dbReference type="PANTHER" id="PTHR34031">
    <property type="entry name" value="CENTROSOMAL PROTEIN OF 162 KDA"/>
    <property type="match status" value="1"/>
</dbReference>
<name>A0ABQ7SYI4_PHRPL</name>
<evidence type="ECO:0000313" key="11">
    <source>
        <dbReference type="Proteomes" id="UP000826234"/>
    </source>
</evidence>
<evidence type="ECO:0000256" key="3">
    <source>
        <dbReference type="ARBA" id="ARBA00021406"/>
    </source>
</evidence>
<evidence type="ECO:0000256" key="9">
    <source>
        <dbReference type="SAM" id="MobiDB-lite"/>
    </source>
</evidence>
<feature type="compositionally biased region" description="Basic and acidic residues" evidence="9">
    <location>
        <begin position="148"/>
        <end position="160"/>
    </location>
</feature>
<feature type="region of interest" description="Disordered" evidence="9">
    <location>
        <begin position="322"/>
        <end position="378"/>
    </location>
</feature>
<evidence type="ECO:0000256" key="5">
    <source>
        <dbReference type="ARBA" id="ARBA00022701"/>
    </source>
</evidence>
<evidence type="ECO:0000256" key="7">
    <source>
        <dbReference type="ARBA" id="ARBA00023054"/>
    </source>
</evidence>
<dbReference type="PANTHER" id="PTHR34031:SF1">
    <property type="entry name" value="CENTROSOMAL PROTEIN OF 162 KDA"/>
    <property type="match status" value="1"/>
</dbReference>
<keyword evidence="5" id="KW-0493">Microtubule</keyword>